<evidence type="ECO:0000313" key="3">
    <source>
        <dbReference type="Proteomes" id="UP001239083"/>
    </source>
</evidence>
<dbReference type="NCBIfam" id="NF038403">
    <property type="entry name" value="perm_prefix_1"/>
    <property type="match status" value="1"/>
</dbReference>
<evidence type="ECO:0000256" key="1">
    <source>
        <dbReference type="SAM" id="Phobius"/>
    </source>
</evidence>
<proteinExistence type="predicted"/>
<feature type="transmembrane region" description="Helical" evidence="1">
    <location>
        <begin position="174"/>
        <end position="193"/>
    </location>
</feature>
<name>A0ABU0RB66_9MICO</name>
<feature type="transmembrane region" description="Helical" evidence="1">
    <location>
        <begin position="243"/>
        <end position="264"/>
    </location>
</feature>
<keyword evidence="1" id="KW-0812">Transmembrane</keyword>
<evidence type="ECO:0008006" key="4">
    <source>
        <dbReference type="Google" id="ProtNLM"/>
    </source>
</evidence>
<accession>A0ABU0RB66</accession>
<feature type="transmembrane region" description="Helical" evidence="1">
    <location>
        <begin position="213"/>
        <end position="236"/>
    </location>
</feature>
<sequence>MTDLTDRYVWAAARTIPEAQRPEFDRELRERIGDQIDALVDRGRSPSDAERSVLRDLGDPAALAAGYVDRPLYLIGPRYYLTWWRLMKLMYTLVLPLAAGAIVLAQLLTEANFGEAIGDSVATILAIAVHLGFWITLAFAVIERTPNTTLPTLWETEMLPPLPDLRRSSRLSELIASLVFLMLYAVALVWQQFGVVFRDGVREPIPVLDPALWSFWIPYFLGLIVLEMLFAIVIYVRGWSWTWAILNIPLNAAFVVPALWLFLSGQLLDPAILEVIHWPWSEEAGTIVVTIIVIVTIGIATWDVIDGFIKTARARSVMRASA</sequence>
<keyword evidence="1" id="KW-1133">Transmembrane helix</keyword>
<organism evidence="2 3">
    <name type="scientific">Agromyces ramosus</name>
    <dbReference type="NCBI Taxonomy" id="33879"/>
    <lineage>
        <taxon>Bacteria</taxon>
        <taxon>Bacillati</taxon>
        <taxon>Actinomycetota</taxon>
        <taxon>Actinomycetes</taxon>
        <taxon>Micrococcales</taxon>
        <taxon>Microbacteriaceae</taxon>
        <taxon>Agromyces</taxon>
    </lineage>
</organism>
<evidence type="ECO:0000313" key="2">
    <source>
        <dbReference type="EMBL" id="MDQ0895324.1"/>
    </source>
</evidence>
<gene>
    <name evidence="2" type="ORF">QFZ26_002879</name>
</gene>
<comment type="caution">
    <text evidence="2">The sequence shown here is derived from an EMBL/GenBank/DDBJ whole genome shotgun (WGS) entry which is preliminary data.</text>
</comment>
<feature type="transmembrane region" description="Helical" evidence="1">
    <location>
        <begin position="89"/>
        <end position="109"/>
    </location>
</feature>
<dbReference type="EMBL" id="JAUSYY010000001">
    <property type="protein sequence ID" value="MDQ0895324.1"/>
    <property type="molecule type" value="Genomic_DNA"/>
</dbReference>
<reference evidence="2 3" key="1">
    <citation type="submission" date="2023-07" db="EMBL/GenBank/DDBJ databases">
        <title>Comparative genomics of wheat-associated soil bacteria to identify genetic determinants of phenazine resistance.</title>
        <authorList>
            <person name="Mouncey N."/>
        </authorList>
    </citation>
    <scope>NUCLEOTIDE SEQUENCE [LARGE SCALE GENOMIC DNA]</scope>
    <source>
        <strain evidence="2 3">V3I3</strain>
    </source>
</reference>
<keyword evidence="1" id="KW-0472">Membrane</keyword>
<protein>
    <recommendedName>
        <fullName evidence="4">ABC-2 type transport system permease protein</fullName>
    </recommendedName>
</protein>
<feature type="transmembrane region" description="Helical" evidence="1">
    <location>
        <begin position="284"/>
        <end position="305"/>
    </location>
</feature>
<dbReference type="Proteomes" id="UP001239083">
    <property type="component" value="Unassembled WGS sequence"/>
</dbReference>
<dbReference type="RefSeq" id="WP_307043306.1">
    <property type="nucleotide sequence ID" value="NZ_JAUSYY010000001.1"/>
</dbReference>
<keyword evidence="3" id="KW-1185">Reference proteome</keyword>
<feature type="transmembrane region" description="Helical" evidence="1">
    <location>
        <begin position="121"/>
        <end position="142"/>
    </location>
</feature>
<dbReference type="InterPro" id="IPR047928">
    <property type="entry name" value="Perm_prefix_1"/>
</dbReference>